<gene>
    <name evidence="2" type="ORF">ZHAS_00020560</name>
</gene>
<sequence>MKVSLVLLLVICCGFSGVFSQKIDRTLFPLTPDGKCPIESCLGKNEVLKNCGLCYQITCYNEYVQPCKKICYCGCHCKLGYVREMATGRCLIPKQCPLIPIDG</sequence>
<protein>
    <submittedName>
        <fullName evidence="2">AGAP002446-PA-like protein</fullName>
    </submittedName>
</protein>
<dbReference type="CDD" id="cd19941">
    <property type="entry name" value="TIL"/>
    <property type="match status" value="1"/>
</dbReference>
<keyword evidence="4" id="KW-1185">Reference proteome</keyword>
<evidence type="ECO:0000256" key="1">
    <source>
        <dbReference type="SAM" id="SignalP"/>
    </source>
</evidence>
<organism evidence="2">
    <name type="scientific">Anopheles sinensis</name>
    <name type="common">Mosquito</name>
    <dbReference type="NCBI Taxonomy" id="74873"/>
    <lineage>
        <taxon>Eukaryota</taxon>
        <taxon>Metazoa</taxon>
        <taxon>Ecdysozoa</taxon>
        <taxon>Arthropoda</taxon>
        <taxon>Hexapoda</taxon>
        <taxon>Insecta</taxon>
        <taxon>Pterygota</taxon>
        <taxon>Neoptera</taxon>
        <taxon>Endopterygota</taxon>
        <taxon>Diptera</taxon>
        <taxon>Nematocera</taxon>
        <taxon>Culicoidea</taxon>
        <taxon>Culicidae</taxon>
        <taxon>Anophelinae</taxon>
        <taxon>Anopheles</taxon>
    </lineage>
</organism>
<dbReference type="InterPro" id="IPR036084">
    <property type="entry name" value="Ser_inhib-like_sf"/>
</dbReference>
<proteinExistence type="predicted"/>
<accession>A0A084WQ52</accession>
<evidence type="ECO:0000313" key="4">
    <source>
        <dbReference type="Proteomes" id="UP000030765"/>
    </source>
</evidence>
<dbReference type="OrthoDB" id="7743638at2759"/>
<dbReference type="Gene3D" id="2.10.25.10">
    <property type="entry name" value="Laminin"/>
    <property type="match status" value="1"/>
</dbReference>
<dbReference type="Proteomes" id="UP000030765">
    <property type="component" value="Unassembled WGS sequence"/>
</dbReference>
<dbReference type="AlphaFoldDB" id="A0A084WQ52"/>
<reference evidence="2 4" key="1">
    <citation type="journal article" date="2014" name="BMC Genomics">
        <title>Genome sequence of Anopheles sinensis provides insight into genetics basis of mosquito competence for malaria parasites.</title>
        <authorList>
            <person name="Zhou D."/>
            <person name="Zhang D."/>
            <person name="Ding G."/>
            <person name="Shi L."/>
            <person name="Hou Q."/>
            <person name="Ye Y."/>
            <person name="Xu Y."/>
            <person name="Zhou H."/>
            <person name="Xiong C."/>
            <person name="Li S."/>
            <person name="Yu J."/>
            <person name="Hong S."/>
            <person name="Yu X."/>
            <person name="Zou P."/>
            <person name="Chen C."/>
            <person name="Chang X."/>
            <person name="Wang W."/>
            <person name="Lv Y."/>
            <person name="Sun Y."/>
            <person name="Ma L."/>
            <person name="Shen B."/>
            <person name="Zhu C."/>
        </authorList>
    </citation>
    <scope>NUCLEOTIDE SEQUENCE [LARGE SCALE GENOMIC DNA]</scope>
</reference>
<dbReference type="EMBL" id="ATLV01025243">
    <property type="status" value="NOT_ANNOTATED_CDS"/>
    <property type="molecule type" value="Genomic_DNA"/>
</dbReference>
<evidence type="ECO:0000313" key="3">
    <source>
        <dbReference type="EnsemblMetazoa" id="ASIC020560-PA"/>
    </source>
</evidence>
<keyword evidence="1" id="KW-0732">Signal</keyword>
<dbReference type="STRING" id="74873.A0A084WQ52"/>
<dbReference type="VEuPathDB" id="VectorBase:ASIC020560"/>
<dbReference type="SUPFAM" id="SSF57567">
    <property type="entry name" value="Serine protease inhibitors"/>
    <property type="match status" value="1"/>
</dbReference>
<reference evidence="3" key="2">
    <citation type="submission" date="2020-05" db="UniProtKB">
        <authorList>
            <consortium name="EnsemblMetazoa"/>
        </authorList>
    </citation>
    <scope>IDENTIFICATION</scope>
</reference>
<dbReference type="EnsemblMetazoa" id="ASIC020560-RA">
    <property type="protein sequence ID" value="ASIC020560-PA"/>
    <property type="gene ID" value="ASIC020560"/>
</dbReference>
<name>A0A084WQ52_ANOSI</name>
<feature type="chain" id="PRO_5001785034" evidence="1">
    <location>
        <begin position="21"/>
        <end position="103"/>
    </location>
</feature>
<dbReference type="EMBL" id="KE525377">
    <property type="protein sequence ID" value="KFB52346.1"/>
    <property type="molecule type" value="Genomic_DNA"/>
</dbReference>
<evidence type="ECO:0000313" key="2">
    <source>
        <dbReference type="EMBL" id="KFB52346.1"/>
    </source>
</evidence>
<feature type="signal peptide" evidence="1">
    <location>
        <begin position="1"/>
        <end position="20"/>
    </location>
</feature>